<dbReference type="GO" id="GO:0003723">
    <property type="term" value="F:RNA binding"/>
    <property type="evidence" value="ECO:0007669"/>
    <property type="project" value="UniProtKB-KW"/>
</dbReference>
<keyword evidence="12" id="KW-1185">Reference proteome</keyword>
<keyword evidence="3 8" id="KW-0808">Transferase</keyword>
<dbReference type="AlphaFoldDB" id="A0AAV7TB81"/>
<feature type="region of interest" description="Disordered" evidence="9">
    <location>
        <begin position="183"/>
        <end position="203"/>
    </location>
</feature>
<feature type="domain" description="Rhodanese" evidence="10">
    <location>
        <begin position="25"/>
        <end position="143"/>
    </location>
</feature>
<comment type="catalytic activity">
    <reaction evidence="7">
        <text>thiosulfate + hydrogen cyanide = thiocyanate + sulfite + 2 H(+)</text>
        <dbReference type="Rhea" id="RHEA:16881"/>
        <dbReference type="ChEBI" id="CHEBI:15378"/>
        <dbReference type="ChEBI" id="CHEBI:17359"/>
        <dbReference type="ChEBI" id="CHEBI:18022"/>
        <dbReference type="ChEBI" id="CHEBI:18407"/>
        <dbReference type="ChEBI" id="CHEBI:33542"/>
        <dbReference type="EC" id="2.8.1.1"/>
    </reaction>
</comment>
<dbReference type="InterPro" id="IPR045078">
    <property type="entry name" value="TST/MPST-like"/>
</dbReference>
<comment type="subunit">
    <text evidence="2">Monomer.</text>
</comment>
<dbReference type="Proteomes" id="UP001066276">
    <property type="component" value="Chromosome 4_1"/>
</dbReference>
<comment type="subcellular location">
    <subcellularLocation>
        <location evidence="1">Mitochondrion matrix</location>
    </subcellularLocation>
</comment>
<dbReference type="FunFam" id="3.40.250.10:FF:000001">
    <property type="entry name" value="Sulfurtransferase"/>
    <property type="match status" value="1"/>
</dbReference>
<dbReference type="InterPro" id="IPR001307">
    <property type="entry name" value="Thiosulphate_STrfase_CS"/>
</dbReference>
<comment type="caution">
    <text evidence="11">The sequence shown here is derived from an EMBL/GenBank/DDBJ whole genome shotgun (WGS) entry which is preliminary data.</text>
</comment>
<dbReference type="FunFam" id="3.40.250.10:FF:000008">
    <property type="entry name" value="Sulfurtransferase"/>
    <property type="match status" value="1"/>
</dbReference>
<name>A0AAV7TB81_PLEWA</name>
<dbReference type="GO" id="GO:0005759">
    <property type="term" value="C:mitochondrial matrix"/>
    <property type="evidence" value="ECO:0007669"/>
    <property type="project" value="UniProtKB-SubCell"/>
</dbReference>
<dbReference type="EMBL" id="JANPWB010000007">
    <property type="protein sequence ID" value="KAJ1173690.1"/>
    <property type="molecule type" value="Genomic_DNA"/>
</dbReference>
<dbReference type="PANTHER" id="PTHR11364">
    <property type="entry name" value="THIOSULFATE SULFERTANSFERASE"/>
    <property type="match status" value="1"/>
</dbReference>
<dbReference type="InterPro" id="IPR001763">
    <property type="entry name" value="Rhodanese-like_dom"/>
</dbReference>
<feature type="compositionally biased region" description="Basic and acidic residues" evidence="9">
    <location>
        <begin position="183"/>
        <end position="192"/>
    </location>
</feature>
<evidence type="ECO:0000313" key="11">
    <source>
        <dbReference type="EMBL" id="KAJ1173690.1"/>
    </source>
</evidence>
<dbReference type="Pfam" id="PF00581">
    <property type="entry name" value="Rhodanese"/>
    <property type="match status" value="2"/>
</dbReference>
<accession>A0AAV7TB81</accession>
<feature type="domain" description="Rhodanese" evidence="10">
    <location>
        <begin position="173"/>
        <end position="287"/>
    </location>
</feature>
<dbReference type="Gene3D" id="3.40.250.10">
    <property type="entry name" value="Rhodanese-like domain"/>
    <property type="match status" value="2"/>
</dbReference>
<dbReference type="SMART" id="SM00450">
    <property type="entry name" value="RHOD"/>
    <property type="match status" value="2"/>
</dbReference>
<dbReference type="CDD" id="cd01448">
    <property type="entry name" value="TST_Repeat_1"/>
    <property type="match status" value="1"/>
</dbReference>
<keyword evidence="5" id="KW-0694">RNA-binding</keyword>
<keyword evidence="4" id="KW-0677">Repeat</keyword>
<reference evidence="11" key="1">
    <citation type="journal article" date="2022" name="bioRxiv">
        <title>Sequencing and chromosome-scale assembly of the giantPleurodeles waltlgenome.</title>
        <authorList>
            <person name="Brown T."/>
            <person name="Elewa A."/>
            <person name="Iarovenko S."/>
            <person name="Subramanian E."/>
            <person name="Araus A.J."/>
            <person name="Petzold A."/>
            <person name="Susuki M."/>
            <person name="Suzuki K.-i.T."/>
            <person name="Hayashi T."/>
            <person name="Toyoda A."/>
            <person name="Oliveira C."/>
            <person name="Osipova E."/>
            <person name="Leigh N.D."/>
            <person name="Simon A."/>
            <person name="Yun M.H."/>
        </authorList>
    </citation>
    <scope>NUCLEOTIDE SEQUENCE</scope>
    <source>
        <strain evidence="11">20211129_DDA</strain>
        <tissue evidence="11">Liver</tissue>
    </source>
</reference>
<keyword evidence="6" id="KW-0496">Mitochondrion</keyword>
<protein>
    <recommendedName>
        <fullName evidence="8">Sulfurtransferase</fullName>
    </recommendedName>
</protein>
<evidence type="ECO:0000256" key="1">
    <source>
        <dbReference type="ARBA" id="ARBA00004305"/>
    </source>
</evidence>
<organism evidence="11 12">
    <name type="scientific">Pleurodeles waltl</name>
    <name type="common">Iberian ribbed newt</name>
    <dbReference type="NCBI Taxonomy" id="8319"/>
    <lineage>
        <taxon>Eukaryota</taxon>
        <taxon>Metazoa</taxon>
        <taxon>Chordata</taxon>
        <taxon>Craniata</taxon>
        <taxon>Vertebrata</taxon>
        <taxon>Euteleostomi</taxon>
        <taxon>Amphibia</taxon>
        <taxon>Batrachia</taxon>
        <taxon>Caudata</taxon>
        <taxon>Salamandroidea</taxon>
        <taxon>Salamandridae</taxon>
        <taxon>Pleurodelinae</taxon>
        <taxon>Pleurodeles</taxon>
    </lineage>
</organism>
<gene>
    <name evidence="11" type="ORF">NDU88_005516</name>
</gene>
<evidence type="ECO:0000256" key="4">
    <source>
        <dbReference type="ARBA" id="ARBA00022737"/>
    </source>
</evidence>
<evidence type="ECO:0000256" key="7">
    <source>
        <dbReference type="ARBA" id="ARBA00047549"/>
    </source>
</evidence>
<evidence type="ECO:0000256" key="5">
    <source>
        <dbReference type="ARBA" id="ARBA00022884"/>
    </source>
</evidence>
<sequence length="296" mass="33531">MANQLFSKALVSAKWLAEALGARRRGPGLRVLDASWYPPGERDARQEYLERHIPGASFFDIEVCKDQASPYEVMLPSEQVFGDYVGSLGVGNNTHVVVYDGDQLGSFYAPRAWWMFRAFGHRQVSVLNGGFRNWVREGHPMTAEATRPEPAQFKAKLDRRLVKSFEEMLENLQTKKFQVVDSRSEGRYRGTEPEPGQGIDPGHFPGTINMPFMNFMTESGHEKPLEELQKMFSEKNVDLARPLAVTCRRGVTACHVALAAYLLGKEDVAIYDGSWAEWFKRAKPELIVTEWKRKSG</sequence>
<proteinExistence type="predicted"/>
<evidence type="ECO:0000259" key="10">
    <source>
        <dbReference type="PROSITE" id="PS50206"/>
    </source>
</evidence>
<evidence type="ECO:0000313" key="12">
    <source>
        <dbReference type="Proteomes" id="UP001066276"/>
    </source>
</evidence>
<dbReference type="PROSITE" id="PS50206">
    <property type="entry name" value="RHODANESE_3"/>
    <property type="match status" value="2"/>
</dbReference>
<dbReference type="PROSITE" id="PS00683">
    <property type="entry name" value="RHODANESE_2"/>
    <property type="match status" value="1"/>
</dbReference>
<dbReference type="InterPro" id="IPR036873">
    <property type="entry name" value="Rhodanese-like_dom_sf"/>
</dbReference>
<evidence type="ECO:0000256" key="9">
    <source>
        <dbReference type="SAM" id="MobiDB-lite"/>
    </source>
</evidence>
<evidence type="ECO:0000256" key="2">
    <source>
        <dbReference type="ARBA" id="ARBA00011245"/>
    </source>
</evidence>
<evidence type="ECO:0000256" key="3">
    <source>
        <dbReference type="ARBA" id="ARBA00022679"/>
    </source>
</evidence>
<dbReference type="CDD" id="cd01449">
    <property type="entry name" value="TST_Repeat_2"/>
    <property type="match status" value="1"/>
</dbReference>
<dbReference type="PANTHER" id="PTHR11364:SF6">
    <property type="entry name" value="THIOSULFATE SULFURTRANSFERASE"/>
    <property type="match status" value="1"/>
</dbReference>
<evidence type="ECO:0000256" key="8">
    <source>
        <dbReference type="RuleBase" id="RU000507"/>
    </source>
</evidence>
<evidence type="ECO:0000256" key="6">
    <source>
        <dbReference type="ARBA" id="ARBA00023128"/>
    </source>
</evidence>
<dbReference type="GO" id="GO:0004792">
    <property type="term" value="F:thiosulfate-cyanide sulfurtransferase activity"/>
    <property type="evidence" value="ECO:0007669"/>
    <property type="project" value="UniProtKB-EC"/>
</dbReference>
<dbReference type="PROSITE" id="PS00380">
    <property type="entry name" value="RHODANESE_1"/>
    <property type="match status" value="1"/>
</dbReference>
<dbReference type="SUPFAM" id="SSF52821">
    <property type="entry name" value="Rhodanese/Cell cycle control phosphatase"/>
    <property type="match status" value="2"/>
</dbReference>